<feature type="compositionally biased region" description="Low complexity" evidence="1">
    <location>
        <begin position="47"/>
        <end position="74"/>
    </location>
</feature>
<proteinExistence type="predicted"/>
<protein>
    <submittedName>
        <fullName evidence="5">TIM44-like domain-containing protein</fullName>
    </submittedName>
</protein>
<evidence type="ECO:0000256" key="2">
    <source>
        <dbReference type="SAM" id="Phobius"/>
    </source>
</evidence>
<dbReference type="Pfam" id="PF04280">
    <property type="entry name" value="Tim44"/>
    <property type="match status" value="1"/>
</dbReference>
<feature type="chain" id="PRO_5046981921" evidence="3">
    <location>
        <begin position="23"/>
        <end position="326"/>
    </location>
</feature>
<keyword evidence="6" id="KW-1185">Reference proteome</keyword>
<dbReference type="PANTHER" id="PTHR41542">
    <property type="entry name" value="BLL5807 PROTEIN"/>
    <property type="match status" value="1"/>
</dbReference>
<gene>
    <name evidence="5" type="ORF">Q8X39_01350</name>
</gene>
<feature type="domain" description="Tim44-like" evidence="4">
    <location>
        <begin position="194"/>
        <end position="324"/>
    </location>
</feature>
<accession>A0ABT9FYF8</accession>
<evidence type="ECO:0000256" key="1">
    <source>
        <dbReference type="SAM" id="MobiDB-lite"/>
    </source>
</evidence>
<dbReference type="PANTHER" id="PTHR41542:SF1">
    <property type="entry name" value="BLL5807 PROTEIN"/>
    <property type="match status" value="1"/>
</dbReference>
<keyword evidence="3" id="KW-0732">Signal</keyword>
<feature type="transmembrane region" description="Helical" evidence="2">
    <location>
        <begin position="109"/>
        <end position="127"/>
    </location>
</feature>
<sequence>MKQGWMAALAVAVAMVTWTVDADAKRLGSGGSAGMQRSMPAKPMQNQQATPAQPATPAQQAQAGAPAAAGAAATPPKRNWLGPIAGLAAGLGIAALLSHLGMGEAVSNFLMMALLAVAVVFLVTWLMRRFGAGKGKNGAANQPAYAYAGTGSPSTSAEPASTVASAPVLQRNALPGSAADSFRIDGGAPAVAPQAAGFAAPTLPADFDASAFERIARMIFIRMQTANDRGDLDDLRQFTTPELFANIRLDLQDRGGKTQQTDVEQVAAQVIDFDREPARDVVSVRFHGLIREEAGAAAAGFDEIWHLVREDSAPQVWRIAGIQQSH</sequence>
<dbReference type="SUPFAM" id="SSF54427">
    <property type="entry name" value="NTF2-like"/>
    <property type="match status" value="1"/>
</dbReference>
<keyword evidence="2" id="KW-0472">Membrane</keyword>
<feature type="signal peptide" evidence="3">
    <location>
        <begin position="1"/>
        <end position="22"/>
    </location>
</feature>
<evidence type="ECO:0000313" key="6">
    <source>
        <dbReference type="Proteomes" id="UP001235760"/>
    </source>
</evidence>
<evidence type="ECO:0000256" key="3">
    <source>
        <dbReference type="SAM" id="SignalP"/>
    </source>
</evidence>
<dbReference type="InterPro" id="IPR032710">
    <property type="entry name" value="NTF2-like_dom_sf"/>
</dbReference>
<keyword evidence="2" id="KW-0812">Transmembrane</keyword>
<keyword evidence="2" id="KW-1133">Transmembrane helix</keyword>
<dbReference type="InterPro" id="IPR007379">
    <property type="entry name" value="Tim44-like_dom"/>
</dbReference>
<dbReference type="EMBL" id="JAUZEE010000001">
    <property type="protein sequence ID" value="MDP4299266.1"/>
    <property type="molecule type" value="Genomic_DNA"/>
</dbReference>
<reference evidence="5 6" key="1">
    <citation type="submission" date="2023-08" db="EMBL/GenBank/DDBJ databases">
        <authorList>
            <person name="Roldan D.M."/>
            <person name="Menes R.J."/>
        </authorList>
    </citation>
    <scope>NUCLEOTIDE SEQUENCE [LARGE SCALE GENOMIC DNA]</scope>
    <source>
        <strain evidence="5 6">CCM 2812</strain>
    </source>
</reference>
<comment type="caution">
    <text evidence="5">The sequence shown here is derived from an EMBL/GenBank/DDBJ whole genome shotgun (WGS) entry which is preliminary data.</text>
</comment>
<evidence type="ECO:0000313" key="5">
    <source>
        <dbReference type="EMBL" id="MDP4299266.1"/>
    </source>
</evidence>
<dbReference type="Proteomes" id="UP001235760">
    <property type="component" value="Unassembled WGS sequence"/>
</dbReference>
<dbReference type="SMART" id="SM00978">
    <property type="entry name" value="Tim44"/>
    <property type="match status" value="1"/>
</dbReference>
<name>A0ABT9FYF8_LEPDI</name>
<feature type="region of interest" description="Disordered" evidence="1">
    <location>
        <begin position="29"/>
        <end position="74"/>
    </location>
</feature>
<dbReference type="Gene3D" id="3.10.450.240">
    <property type="match status" value="1"/>
</dbReference>
<evidence type="ECO:0000259" key="4">
    <source>
        <dbReference type="SMART" id="SM00978"/>
    </source>
</evidence>
<feature type="transmembrane region" description="Helical" evidence="2">
    <location>
        <begin position="80"/>
        <end position="97"/>
    </location>
</feature>
<dbReference type="RefSeq" id="WP_305747828.1">
    <property type="nucleotide sequence ID" value="NZ_JAUZEE010000001.1"/>
</dbReference>
<organism evidence="5 6">
    <name type="scientific">Leptothrix discophora</name>
    <dbReference type="NCBI Taxonomy" id="89"/>
    <lineage>
        <taxon>Bacteria</taxon>
        <taxon>Pseudomonadati</taxon>
        <taxon>Pseudomonadota</taxon>
        <taxon>Betaproteobacteria</taxon>
        <taxon>Burkholderiales</taxon>
        <taxon>Sphaerotilaceae</taxon>
        <taxon>Leptothrix</taxon>
    </lineage>
</organism>